<name>A0A645ER82_9ZZZZ</name>
<dbReference type="EMBL" id="VSSQ01049877">
    <property type="protein sequence ID" value="MPN03956.1"/>
    <property type="molecule type" value="Genomic_DNA"/>
</dbReference>
<gene>
    <name evidence="1" type="ORF">SDC9_151191</name>
</gene>
<dbReference type="AlphaFoldDB" id="A0A645ER82"/>
<proteinExistence type="predicted"/>
<protein>
    <submittedName>
        <fullName evidence="1">Uncharacterized protein</fullName>
    </submittedName>
</protein>
<evidence type="ECO:0000313" key="1">
    <source>
        <dbReference type="EMBL" id="MPN03956.1"/>
    </source>
</evidence>
<reference evidence="1" key="1">
    <citation type="submission" date="2019-08" db="EMBL/GenBank/DDBJ databases">
        <authorList>
            <person name="Kucharzyk K."/>
            <person name="Murdoch R.W."/>
            <person name="Higgins S."/>
            <person name="Loffler F."/>
        </authorList>
    </citation>
    <scope>NUCLEOTIDE SEQUENCE</scope>
</reference>
<sequence>MKKAYIRVQPHRLQRRGAVVGKQRVYKGKQAVHRVQRRAAGSPLEAEGLPILQHQLAEHAEIAGGQISLQPPEPLLILRRQGRAGALTQLPRRLPQGGCIHPEGMVPHSALQHPPAVIQLGGNHGPSDAQSLPRVVGHTVLGSAQQHVSPLGAGNPPQKAPVEAQKAQGNIPLAAGSHQRGTGPGMAEGDHPLQIVKRHPPGLAAAALNDNILPIQRQIGSRRHHIQGIVQYSHSPSSSPSRAAR</sequence>
<accession>A0A645ER82</accession>
<comment type="caution">
    <text evidence="1">The sequence shown here is derived from an EMBL/GenBank/DDBJ whole genome shotgun (WGS) entry which is preliminary data.</text>
</comment>
<organism evidence="1">
    <name type="scientific">bioreactor metagenome</name>
    <dbReference type="NCBI Taxonomy" id="1076179"/>
    <lineage>
        <taxon>unclassified sequences</taxon>
        <taxon>metagenomes</taxon>
        <taxon>ecological metagenomes</taxon>
    </lineage>
</organism>